<dbReference type="Proteomes" id="UP000050761">
    <property type="component" value="Unassembled WGS sequence"/>
</dbReference>
<evidence type="ECO:0000313" key="4">
    <source>
        <dbReference type="WBParaSite" id="HPBE_0001142601-mRNA-1"/>
    </source>
</evidence>
<accession>A0A3P7ZE12</accession>
<reference evidence="4" key="2">
    <citation type="submission" date="2019-09" db="UniProtKB">
        <authorList>
            <consortium name="WormBaseParasite"/>
        </authorList>
    </citation>
    <scope>IDENTIFICATION</scope>
</reference>
<keyword evidence="3" id="KW-1185">Reference proteome</keyword>
<name>A0A183FTL5_HELPZ</name>
<gene>
    <name evidence="2" type="ORF">HPBE_LOCUS11427</name>
</gene>
<dbReference type="WBParaSite" id="HPBE_0001142601-mRNA-1">
    <property type="protein sequence ID" value="HPBE_0001142601-mRNA-1"/>
    <property type="gene ID" value="HPBE_0001142601"/>
</dbReference>
<organism evidence="3 4">
    <name type="scientific">Heligmosomoides polygyrus</name>
    <name type="common">Parasitic roundworm</name>
    <dbReference type="NCBI Taxonomy" id="6339"/>
    <lineage>
        <taxon>Eukaryota</taxon>
        <taxon>Metazoa</taxon>
        <taxon>Ecdysozoa</taxon>
        <taxon>Nematoda</taxon>
        <taxon>Chromadorea</taxon>
        <taxon>Rhabditida</taxon>
        <taxon>Rhabditina</taxon>
        <taxon>Rhabditomorpha</taxon>
        <taxon>Strongyloidea</taxon>
        <taxon>Heligmosomidae</taxon>
        <taxon>Heligmosomoides</taxon>
    </lineage>
</organism>
<protein>
    <submittedName>
        <fullName evidence="2 4">Uncharacterized protein</fullName>
    </submittedName>
</protein>
<accession>A0A183FTL5</accession>
<dbReference type="AlphaFoldDB" id="A0A183FTL5"/>
<sequence>MQRRPTSQNEADRQLPVAHGPYMMGRQNRTNDSNKSWIHQLILCHQVIEVLDRKTENTIACPCLIPVTAGTQAYSFRFAFSQIPLTF</sequence>
<evidence type="ECO:0000256" key="1">
    <source>
        <dbReference type="SAM" id="MobiDB-lite"/>
    </source>
</evidence>
<reference evidence="2 3" key="1">
    <citation type="submission" date="2018-11" db="EMBL/GenBank/DDBJ databases">
        <authorList>
            <consortium name="Pathogen Informatics"/>
        </authorList>
    </citation>
    <scope>NUCLEOTIDE SEQUENCE [LARGE SCALE GENOMIC DNA]</scope>
</reference>
<evidence type="ECO:0000313" key="2">
    <source>
        <dbReference type="EMBL" id="VDO88559.1"/>
    </source>
</evidence>
<feature type="region of interest" description="Disordered" evidence="1">
    <location>
        <begin position="1"/>
        <end position="31"/>
    </location>
</feature>
<dbReference type="EMBL" id="UZAH01027100">
    <property type="protein sequence ID" value="VDO88559.1"/>
    <property type="molecule type" value="Genomic_DNA"/>
</dbReference>
<evidence type="ECO:0000313" key="3">
    <source>
        <dbReference type="Proteomes" id="UP000050761"/>
    </source>
</evidence>
<proteinExistence type="predicted"/>